<dbReference type="Proteomes" id="UP001596481">
    <property type="component" value="Unassembled WGS sequence"/>
</dbReference>
<sequence length="231" mass="25011">MPSTLVHLAVGGLIGVALLGRWFDTRSLAVVLVATAVPDLDSFTSTVLPGSHRALLHTLLLPLLLVALVVYDTRIRRQSVIRRRWGVRGVVVAWVAIAALLGGGIFPDLFTNGVNAFYPVHDAFYAVNGHAEWSSTRGFVQTFFEVRPPEPAPTTADFHYSTVVDPTPGTDPADAERIAPFASSGLELMLVVIGTGVVTSRLALERIHARAPFRVRSRTDATPESSHEPEQ</sequence>
<keyword evidence="2" id="KW-0378">Hydrolase</keyword>
<dbReference type="Pfam" id="PF04307">
    <property type="entry name" value="YdjM"/>
    <property type="match status" value="1"/>
</dbReference>
<gene>
    <name evidence="2" type="ORF">ACFQJC_02690</name>
</gene>
<protein>
    <submittedName>
        <fullName evidence="2">Metal-dependent hydrolase</fullName>
    </submittedName>
</protein>
<proteinExistence type="predicted"/>
<dbReference type="RefSeq" id="WP_390221704.1">
    <property type="nucleotide sequence ID" value="NZ_JBHTAA010000001.1"/>
</dbReference>
<comment type="caution">
    <text evidence="2">The sequence shown here is derived from an EMBL/GenBank/DDBJ whole genome shotgun (WGS) entry which is preliminary data.</text>
</comment>
<keyword evidence="3" id="KW-1185">Reference proteome</keyword>
<keyword evidence="1" id="KW-1133">Transmembrane helix</keyword>
<keyword evidence="1" id="KW-0472">Membrane</keyword>
<evidence type="ECO:0000313" key="3">
    <source>
        <dbReference type="Proteomes" id="UP001596481"/>
    </source>
</evidence>
<dbReference type="EMBL" id="JBHTAA010000001">
    <property type="protein sequence ID" value="MFC7202406.1"/>
    <property type="molecule type" value="Genomic_DNA"/>
</dbReference>
<dbReference type="AlphaFoldDB" id="A0ABD5ZB74"/>
<dbReference type="GO" id="GO:0016787">
    <property type="term" value="F:hydrolase activity"/>
    <property type="evidence" value="ECO:0007669"/>
    <property type="project" value="UniProtKB-KW"/>
</dbReference>
<feature type="transmembrane region" description="Helical" evidence="1">
    <location>
        <begin position="53"/>
        <end position="73"/>
    </location>
</feature>
<accession>A0ABD5ZB74</accession>
<keyword evidence="1" id="KW-0812">Transmembrane</keyword>
<evidence type="ECO:0000313" key="2">
    <source>
        <dbReference type="EMBL" id="MFC7202406.1"/>
    </source>
</evidence>
<feature type="transmembrane region" description="Helical" evidence="1">
    <location>
        <begin position="181"/>
        <end position="204"/>
    </location>
</feature>
<evidence type="ECO:0000256" key="1">
    <source>
        <dbReference type="SAM" id="Phobius"/>
    </source>
</evidence>
<feature type="transmembrane region" description="Helical" evidence="1">
    <location>
        <begin position="85"/>
        <end position="106"/>
    </location>
</feature>
<reference evidence="2 3" key="1">
    <citation type="journal article" date="2019" name="Int. J. Syst. Evol. Microbiol.">
        <title>The Global Catalogue of Microorganisms (GCM) 10K type strain sequencing project: providing services to taxonomists for standard genome sequencing and annotation.</title>
        <authorList>
            <consortium name="The Broad Institute Genomics Platform"/>
            <consortium name="The Broad Institute Genome Sequencing Center for Infectious Disease"/>
            <person name="Wu L."/>
            <person name="Ma J."/>
        </authorList>
    </citation>
    <scope>NUCLEOTIDE SEQUENCE [LARGE SCALE GENOMIC DNA]</scope>
    <source>
        <strain evidence="2 3">DSM 29988</strain>
    </source>
</reference>
<name>A0ABD5ZB74_9EURY</name>
<dbReference type="InterPro" id="IPR007404">
    <property type="entry name" value="YdjM-like"/>
</dbReference>
<organism evidence="2 3">
    <name type="scientific">Haloferax namakaokahaiae</name>
    <dbReference type="NCBI Taxonomy" id="1748331"/>
    <lineage>
        <taxon>Archaea</taxon>
        <taxon>Methanobacteriati</taxon>
        <taxon>Methanobacteriota</taxon>
        <taxon>Stenosarchaea group</taxon>
        <taxon>Halobacteria</taxon>
        <taxon>Halobacteriales</taxon>
        <taxon>Haloferacaceae</taxon>
        <taxon>Haloferax</taxon>
    </lineage>
</organism>